<dbReference type="Proteomes" id="UP001607302">
    <property type="component" value="Unassembled WGS sequence"/>
</dbReference>
<sequence>MHSYSIARQQNTCPNPLDTTLMLAKLAHIRAIRSRAFVREQKRIFLKVNINVKINIILIYIQCPSIETLKNLRHEVRLTSRNLDRKLVCWFESFIWIILNG</sequence>
<name>A0ABD2BE14_VESSQ</name>
<evidence type="ECO:0000313" key="2">
    <source>
        <dbReference type="Proteomes" id="UP001607302"/>
    </source>
</evidence>
<comment type="caution">
    <text evidence="1">The sequence shown here is derived from an EMBL/GenBank/DDBJ whole genome shotgun (WGS) entry which is preliminary data.</text>
</comment>
<dbReference type="EMBL" id="JAUDFV010000110">
    <property type="protein sequence ID" value="KAL2730982.1"/>
    <property type="molecule type" value="Genomic_DNA"/>
</dbReference>
<gene>
    <name evidence="1" type="ORF">V1478_005395</name>
</gene>
<reference evidence="1 2" key="1">
    <citation type="journal article" date="2024" name="Ann. Entomol. Soc. Am.">
        <title>Genomic analyses of the southern and eastern yellowjacket wasps (Hymenoptera: Vespidae) reveal evolutionary signatures of social life.</title>
        <authorList>
            <person name="Catto M.A."/>
            <person name="Caine P.B."/>
            <person name="Orr S.E."/>
            <person name="Hunt B.G."/>
            <person name="Goodisman M.A.D."/>
        </authorList>
    </citation>
    <scope>NUCLEOTIDE SEQUENCE [LARGE SCALE GENOMIC DNA]</scope>
    <source>
        <strain evidence="1">233</strain>
        <tissue evidence="1">Head and thorax</tissue>
    </source>
</reference>
<dbReference type="AlphaFoldDB" id="A0ABD2BE14"/>
<proteinExistence type="predicted"/>
<keyword evidence="2" id="KW-1185">Reference proteome</keyword>
<protein>
    <submittedName>
        <fullName evidence="1">Uncharacterized protein</fullName>
    </submittedName>
</protein>
<evidence type="ECO:0000313" key="1">
    <source>
        <dbReference type="EMBL" id="KAL2730982.1"/>
    </source>
</evidence>
<accession>A0ABD2BE14</accession>
<organism evidence="1 2">
    <name type="scientific">Vespula squamosa</name>
    <name type="common">Southern yellow jacket</name>
    <name type="synonym">Wasp</name>
    <dbReference type="NCBI Taxonomy" id="30214"/>
    <lineage>
        <taxon>Eukaryota</taxon>
        <taxon>Metazoa</taxon>
        <taxon>Ecdysozoa</taxon>
        <taxon>Arthropoda</taxon>
        <taxon>Hexapoda</taxon>
        <taxon>Insecta</taxon>
        <taxon>Pterygota</taxon>
        <taxon>Neoptera</taxon>
        <taxon>Endopterygota</taxon>
        <taxon>Hymenoptera</taxon>
        <taxon>Apocrita</taxon>
        <taxon>Aculeata</taxon>
        <taxon>Vespoidea</taxon>
        <taxon>Vespidae</taxon>
        <taxon>Vespinae</taxon>
        <taxon>Vespula</taxon>
    </lineage>
</organism>